<feature type="domain" description="Immunoglobulin" evidence="5">
    <location>
        <begin position="32"/>
        <end position="112"/>
    </location>
</feature>
<dbReference type="PANTHER" id="PTHR11481">
    <property type="entry name" value="IMMUNOGLOBULIN FC RECEPTOR"/>
    <property type="match status" value="1"/>
</dbReference>
<dbReference type="AlphaFoldDB" id="A0A8P4GA68"/>
<dbReference type="GO" id="GO:0006955">
    <property type="term" value="P:immune response"/>
    <property type="evidence" value="ECO:0007669"/>
    <property type="project" value="TreeGrafter"/>
</dbReference>
<organism evidence="6 7">
    <name type="scientific">Dicentrarchus labrax</name>
    <name type="common">European seabass</name>
    <name type="synonym">Morone labrax</name>
    <dbReference type="NCBI Taxonomy" id="13489"/>
    <lineage>
        <taxon>Eukaryota</taxon>
        <taxon>Metazoa</taxon>
        <taxon>Chordata</taxon>
        <taxon>Craniata</taxon>
        <taxon>Vertebrata</taxon>
        <taxon>Euteleostomi</taxon>
        <taxon>Actinopterygii</taxon>
        <taxon>Neopterygii</taxon>
        <taxon>Teleostei</taxon>
        <taxon>Neoteleostei</taxon>
        <taxon>Acanthomorphata</taxon>
        <taxon>Eupercaria</taxon>
        <taxon>Moronidae</taxon>
        <taxon>Dicentrarchus</taxon>
    </lineage>
</organism>
<dbReference type="InterPro" id="IPR013783">
    <property type="entry name" value="Ig-like_fold"/>
</dbReference>
<feature type="transmembrane region" description="Helical" evidence="3">
    <location>
        <begin position="213"/>
        <end position="236"/>
    </location>
</feature>
<name>A0A8P4GA68_DICLA</name>
<feature type="domain" description="Immunoglobulin" evidence="5">
    <location>
        <begin position="120"/>
        <end position="193"/>
    </location>
</feature>
<dbReference type="InterPro" id="IPR050488">
    <property type="entry name" value="Ig_Fc_receptor"/>
</dbReference>
<dbReference type="InterPro" id="IPR003599">
    <property type="entry name" value="Ig_sub"/>
</dbReference>
<sequence length="246" mass="26788">MEVTALCIRQLLNVLLLLPSCSLEDYAPRIVPTRLQLFDYTSIAFNCEGFNTTAGWRVLRNKKGKVSTCVSDWEPTTPSVCGIKLALSTDSGEYWCETGDGEKSNAVNITVSAGSVILESPVLPVTEGDAVPLRCRSKSSSVYIADFYKDGLFIGTGPIGEVTINNVSKANEGLYKCSISDFGESPESWLAVRELPRETWTTSSSSSGHSCHIYLILRTVFTIVMVALLLLLVGLLRCGKLTVTFI</sequence>
<keyword evidence="7" id="KW-1185">Reference proteome</keyword>
<dbReference type="Proteomes" id="UP000694389">
    <property type="component" value="Unassembled WGS sequence"/>
</dbReference>
<dbReference type="SUPFAM" id="SSF48726">
    <property type="entry name" value="Immunoglobulin"/>
    <property type="match status" value="1"/>
</dbReference>
<dbReference type="Ensembl" id="ENSDLAT00005071523.1">
    <property type="protein sequence ID" value="ENSDLAP00005075718.1"/>
    <property type="gene ID" value="ENSDLAG00005033370.1"/>
</dbReference>
<evidence type="ECO:0000313" key="7">
    <source>
        <dbReference type="Proteomes" id="UP000694389"/>
    </source>
</evidence>
<dbReference type="InterPro" id="IPR036179">
    <property type="entry name" value="Ig-like_dom_sf"/>
</dbReference>
<dbReference type="SMART" id="SM00409">
    <property type="entry name" value="IG"/>
    <property type="match status" value="2"/>
</dbReference>
<reference evidence="6" key="2">
    <citation type="submission" date="2025-09" db="UniProtKB">
        <authorList>
            <consortium name="Ensembl"/>
        </authorList>
    </citation>
    <scope>IDENTIFICATION</scope>
</reference>
<accession>A0A8P4GA68</accession>
<evidence type="ECO:0000256" key="3">
    <source>
        <dbReference type="SAM" id="Phobius"/>
    </source>
</evidence>
<feature type="chain" id="PRO_5035810553" description="Immunoglobulin domain-containing protein" evidence="4">
    <location>
        <begin position="24"/>
        <end position="246"/>
    </location>
</feature>
<dbReference type="Pfam" id="PF13895">
    <property type="entry name" value="Ig_2"/>
    <property type="match status" value="1"/>
</dbReference>
<dbReference type="GO" id="GO:0009897">
    <property type="term" value="C:external side of plasma membrane"/>
    <property type="evidence" value="ECO:0007669"/>
    <property type="project" value="TreeGrafter"/>
</dbReference>
<evidence type="ECO:0000313" key="6">
    <source>
        <dbReference type="Ensembl" id="ENSDLAP00005075718.1"/>
    </source>
</evidence>
<evidence type="ECO:0000259" key="5">
    <source>
        <dbReference type="SMART" id="SM00409"/>
    </source>
</evidence>
<dbReference type="PANTHER" id="PTHR11481:SF64">
    <property type="entry name" value="FC RECEPTOR-LIKE PROTEIN 4"/>
    <property type="match status" value="1"/>
</dbReference>
<keyword evidence="3" id="KW-0472">Membrane</keyword>
<evidence type="ECO:0000256" key="1">
    <source>
        <dbReference type="ARBA" id="ARBA00022729"/>
    </source>
</evidence>
<keyword evidence="1 4" id="KW-0732">Signal</keyword>
<evidence type="ECO:0000256" key="2">
    <source>
        <dbReference type="ARBA" id="ARBA00023157"/>
    </source>
</evidence>
<feature type="signal peptide" evidence="4">
    <location>
        <begin position="1"/>
        <end position="23"/>
    </location>
</feature>
<keyword evidence="3" id="KW-0812">Transmembrane</keyword>
<protein>
    <recommendedName>
        <fullName evidence="5">Immunoglobulin domain-containing protein</fullName>
    </recommendedName>
</protein>
<proteinExistence type="predicted"/>
<dbReference type="GO" id="GO:0007166">
    <property type="term" value="P:cell surface receptor signaling pathway"/>
    <property type="evidence" value="ECO:0007669"/>
    <property type="project" value="TreeGrafter"/>
</dbReference>
<dbReference type="GO" id="GO:0004888">
    <property type="term" value="F:transmembrane signaling receptor activity"/>
    <property type="evidence" value="ECO:0007669"/>
    <property type="project" value="TreeGrafter"/>
</dbReference>
<reference evidence="6" key="1">
    <citation type="submission" date="2025-08" db="UniProtKB">
        <authorList>
            <consortium name="Ensembl"/>
        </authorList>
    </citation>
    <scope>IDENTIFICATION</scope>
</reference>
<keyword evidence="2" id="KW-1015">Disulfide bond</keyword>
<keyword evidence="3" id="KW-1133">Transmembrane helix</keyword>
<dbReference type="GeneTree" id="ENSGT00940000163711"/>
<evidence type="ECO:0000256" key="4">
    <source>
        <dbReference type="SAM" id="SignalP"/>
    </source>
</evidence>
<dbReference type="Gene3D" id="2.60.40.10">
    <property type="entry name" value="Immunoglobulins"/>
    <property type="match status" value="2"/>
</dbReference>